<name>A0ABT1ZA62_9ACTN</name>
<dbReference type="Gene3D" id="2.60.40.1140">
    <property type="entry name" value="Collagen-binding surface protein Cna, B-type domain"/>
    <property type="match status" value="1"/>
</dbReference>
<keyword evidence="2" id="KW-1133">Transmembrane helix</keyword>
<proteinExistence type="predicted"/>
<keyword evidence="2" id="KW-0472">Membrane</keyword>
<feature type="region of interest" description="Disordered" evidence="1">
    <location>
        <begin position="418"/>
        <end position="476"/>
    </location>
</feature>
<keyword evidence="2" id="KW-0812">Transmembrane</keyword>
<organism evidence="4 5">
    <name type="scientific">Tractidigestivibacter montrealensis</name>
    <dbReference type="NCBI Taxonomy" id="2972466"/>
    <lineage>
        <taxon>Bacteria</taxon>
        <taxon>Bacillati</taxon>
        <taxon>Actinomycetota</taxon>
        <taxon>Coriobacteriia</taxon>
        <taxon>Coriobacteriales</taxon>
        <taxon>Atopobiaceae</taxon>
        <taxon>Tractidigestivibacter</taxon>
    </lineage>
</organism>
<keyword evidence="5" id="KW-1185">Reference proteome</keyword>
<comment type="caution">
    <text evidence="4">The sequence shown here is derived from an EMBL/GenBank/DDBJ whole genome shotgun (WGS) entry which is preliminary data.</text>
</comment>
<dbReference type="RefSeq" id="WP_258499526.1">
    <property type="nucleotide sequence ID" value="NZ_JANSKA010000006.1"/>
</dbReference>
<accession>A0ABT1ZA62</accession>
<evidence type="ECO:0000256" key="1">
    <source>
        <dbReference type="SAM" id="MobiDB-lite"/>
    </source>
</evidence>
<dbReference type="Pfam" id="PF24547">
    <property type="entry name" value="DUF7601"/>
    <property type="match status" value="1"/>
</dbReference>
<evidence type="ECO:0000256" key="2">
    <source>
        <dbReference type="SAM" id="Phobius"/>
    </source>
</evidence>
<evidence type="ECO:0000259" key="3">
    <source>
        <dbReference type="Pfam" id="PF24547"/>
    </source>
</evidence>
<protein>
    <recommendedName>
        <fullName evidence="3">DUF7601 domain-containing protein</fullName>
    </recommendedName>
</protein>
<dbReference type="Proteomes" id="UP001204320">
    <property type="component" value="Unassembled WGS sequence"/>
</dbReference>
<gene>
    <name evidence="4" type="ORF">NVS32_09080</name>
</gene>
<evidence type="ECO:0000313" key="5">
    <source>
        <dbReference type="Proteomes" id="UP001204320"/>
    </source>
</evidence>
<feature type="transmembrane region" description="Helical" evidence="2">
    <location>
        <begin position="481"/>
        <end position="503"/>
    </location>
</feature>
<feature type="domain" description="DUF7601" evidence="3">
    <location>
        <begin position="322"/>
        <end position="420"/>
    </location>
</feature>
<sequence length="514" mass="55638">MEKLLAILYAGYPYNGLHLYEVTDQGKQITEAEFNQMLDAPEVLRQDFPDSLGDTTFAYADYTSANKVNLDKLKAFLTKVFALFPNGKSASGLTYQEILATNFYNAAFAMVYGPLEGSSTPLAYWNSQYADDTLVTESQAYNATQAAIWVLLQEYGVPSNNLTRKASYAIHNPLSLRLLDGANANEVLRTEPQASALGFSGDTKFAYDPATKTWRTGLLTITEGEKYNGLYKLTLPEGMTAVDEEGNDISGTTIRAGRGFYLVSSTKPTQTATVSASSTLTWLKETRQYSPVNSTEFQHMIGALIYTKDVSTSVTTQPATEGSLSVTKNVEGEENSTTAFKFTVTLSDTSINGTYGVMDFTNGVATFELHNGEATVAEHLPAGVTYTVAEEASDAFTTTWDDQAGRIVAEKTVAATCTNTLKPESPETKEPITPNTTDETNEETKPAPDVPDSKPAPDVPDSKPAPKQPAAVPDTSDSTNYASIVGFAVAGVAVLSIAFIWGCRSRRRHGDHLR</sequence>
<dbReference type="EMBL" id="JANSKA010000006">
    <property type="protein sequence ID" value="MCR9037097.1"/>
    <property type="molecule type" value="Genomic_DNA"/>
</dbReference>
<reference evidence="4 5" key="1">
    <citation type="submission" date="2022-08" db="EMBL/GenBank/DDBJ databases">
        <title>Tractidigestivibacter montrealensis type strain KD21.</title>
        <authorList>
            <person name="Diop K."/>
            <person name="Richard C."/>
            <person name="Routy B."/>
        </authorList>
    </citation>
    <scope>NUCLEOTIDE SEQUENCE [LARGE SCALE GENOMIC DNA]</scope>
    <source>
        <strain evidence="4 5">KD21</strain>
    </source>
</reference>
<evidence type="ECO:0000313" key="4">
    <source>
        <dbReference type="EMBL" id="MCR9037097.1"/>
    </source>
</evidence>
<dbReference type="InterPro" id="IPR055382">
    <property type="entry name" value="DUF7601"/>
</dbReference>